<organism evidence="2 3">
    <name type="scientific">Anaeramoeba flamelloides</name>
    <dbReference type="NCBI Taxonomy" id="1746091"/>
    <lineage>
        <taxon>Eukaryota</taxon>
        <taxon>Metamonada</taxon>
        <taxon>Anaeramoebidae</taxon>
        <taxon>Anaeramoeba</taxon>
    </lineage>
</organism>
<feature type="compositionally biased region" description="Low complexity" evidence="1">
    <location>
        <begin position="593"/>
        <end position="605"/>
    </location>
</feature>
<feature type="region of interest" description="Disordered" evidence="1">
    <location>
        <begin position="852"/>
        <end position="899"/>
    </location>
</feature>
<dbReference type="SUPFAM" id="SSF55785">
    <property type="entry name" value="PYP-like sensor domain (PAS domain)"/>
    <property type="match status" value="1"/>
</dbReference>
<proteinExistence type="predicted"/>
<dbReference type="InterPro" id="IPR000014">
    <property type="entry name" value="PAS"/>
</dbReference>
<comment type="caution">
    <text evidence="2">The sequence shown here is derived from an EMBL/GenBank/DDBJ whole genome shotgun (WGS) entry which is preliminary data.</text>
</comment>
<feature type="region of interest" description="Disordered" evidence="1">
    <location>
        <begin position="250"/>
        <end position="446"/>
    </location>
</feature>
<evidence type="ECO:0000256" key="1">
    <source>
        <dbReference type="SAM" id="MobiDB-lite"/>
    </source>
</evidence>
<name>A0ABQ8YRE2_9EUKA</name>
<dbReference type="InterPro" id="IPR035965">
    <property type="entry name" value="PAS-like_dom_sf"/>
</dbReference>
<evidence type="ECO:0000313" key="2">
    <source>
        <dbReference type="EMBL" id="KAJ6247060.1"/>
    </source>
</evidence>
<dbReference type="Proteomes" id="UP001150062">
    <property type="component" value="Unassembled WGS sequence"/>
</dbReference>
<protein>
    <submittedName>
        <fullName evidence="2">Chascon</fullName>
    </submittedName>
</protein>
<feature type="compositionally biased region" description="Basic and acidic residues" evidence="1">
    <location>
        <begin position="608"/>
        <end position="621"/>
    </location>
</feature>
<accession>A0ABQ8YRE2</accession>
<feature type="compositionally biased region" description="Polar residues" evidence="1">
    <location>
        <begin position="952"/>
        <end position="965"/>
    </location>
</feature>
<feature type="compositionally biased region" description="Basic and acidic residues" evidence="1">
    <location>
        <begin position="298"/>
        <end position="446"/>
    </location>
</feature>
<feature type="compositionally biased region" description="Low complexity" evidence="1">
    <location>
        <begin position="966"/>
        <end position="992"/>
    </location>
</feature>
<evidence type="ECO:0000313" key="3">
    <source>
        <dbReference type="Proteomes" id="UP001150062"/>
    </source>
</evidence>
<dbReference type="CDD" id="cd00130">
    <property type="entry name" value="PAS"/>
    <property type="match status" value="1"/>
</dbReference>
<reference evidence="2" key="1">
    <citation type="submission" date="2022-08" db="EMBL/GenBank/DDBJ databases">
        <title>Novel sulfate-reducing endosymbionts in the free-living metamonad Anaeramoeba.</title>
        <authorList>
            <person name="Jerlstrom-Hultqvist J."/>
            <person name="Cepicka I."/>
            <person name="Gallot-Lavallee L."/>
            <person name="Salas-Leiva D."/>
            <person name="Curtis B.A."/>
            <person name="Zahonova K."/>
            <person name="Pipaliya S."/>
            <person name="Dacks J."/>
            <person name="Roger A.J."/>
        </authorList>
    </citation>
    <scope>NUCLEOTIDE SEQUENCE</scope>
    <source>
        <strain evidence="2">Schooner1</strain>
    </source>
</reference>
<feature type="compositionally biased region" description="Basic and acidic residues" evidence="1">
    <location>
        <begin position="867"/>
        <end position="897"/>
    </location>
</feature>
<dbReference type="Gene3D" id="3.30.450.20">
    <property type="entry name" value="PAS domain"/>
    <property type="match status" value="1"/>
</dbReference>
<gene>
    <name evidence="2" type="ORF">M0813_19048</name>
</gene>
<dbReference type="EMBL" id="JAOAOG010000128">
    <property type="protein sequence ID" value="KAJ6247060.1"/>
    <property type="molecule type" value="Genomic_DNA"/>
</dbReference>
<feature type="compositionally biased region" description="Low complexity" evidence="1">
    <location>
        <begin position="251"/>
        <end position="263"/>
    </location>
</feature>
<feature type="region of interest" description="Disordered" evidence="1">
    <location>
        <begin position="590"/>
        <end position="623"/>
    </location>
</feature>
<keyword evidence="3" id="KW-1185">Reference proteome</keyword>
<feature type="compositionally biased region" description="Basic and acidic residues" evidence="1">
    <location>
        <begin position="270"/>
        <end position="281"/>
    </location>
</feature>
<feature type="region of interest" description="Disordered" evidence="1">
    <location>
        <begin position="952"/>
        <end position="1017"/>
    </location>
</feature>
<sequence length="1206" mass="142791">MGNTNSIHIIKKKTNDTLYGLKKNTPKSFCVCKSSDSTIFYASNNFQNLFQMEKSDLYGKSINISPFFQPHLGIQSQEAFVQIKTLLLRSSGYFTFDWLFKKKNNELFWAKAQVYVANLENEQVFRVILTEIPNPTTQTSEPKGNDSKKIRVSGIDYSLLELDTLIKSSSFSSPNDRTQFIFCLNSLTKQFQGIIEQISEYKEIENQLNQRQQETELFKYKISKLFYLLHPEIDENKQFDKLNFGGSMEIKQNNYNNSQQNKQSEFKNAQNEKDNKQSNKFDRKKNKNHIYKNITQKNELENKKTKMKDKKKENEKEKEKEKENENEKEKEKQNKKEKQKGNDKERGKENEKEKEKESERGKEKKKEKEKENEKENENKKEKEKEKEKEIKKEKMKENNKEKRKGKGEWEKTKREEEENEKEKEKKNEKEQEKEREKVNDNNNENEFHKEKEELKIFNVRILNPINKTHYKSVFKFNLYSFEIKAPDKNYKIKKKKNINVSLHPKNEKMIKIHFFENNMIVLFQNKDSKEDFLESMKELFARRKQYRINQNKKNVKSPILKKHQSEIIRLNSPIKTLSNLFKRNKSTLINRANNNNNNNNNTNNNQSDHSDKKNDDNEVHNSNKFKNKLNSLFSFLNVSESDLLITEINKNLDSNSKIELEENNEENDLEKKGNLNENNPIELKEINFNKQTTQGETEQTNEETISVLDFFRANDEIEVIDDQKKEGNLLLYDGSEEWEFVEYIQESGKYNVNLTKSNEEQVNIVVSFEDFNLKIGEINCPIYLVSLDKSELDTIQLIAQFSTKQENFQLLFASEKECHNFIQEFNQVKIKSKNFEKEIKLKKKLSQNELLKNLEKEKQMKRKKKEKGKENEKENEKEKEKESEGGKEKEKEKEKKTKTTPIRTDSIYAINNKAKIIELQKKYNSTKQLPTKKNFYFSEKKFSKSQNEIRTLTSNEQNNNINDLNPSPSSSSSSSSSSSVYLDINGNQNNNINRKKINKNKNKNITNNQKRNIDPNNFSQEDRFEILTFTDKDGAQRGTIFFESNDQITLKTSDMIYQSDNETYFQFVNHPTQRKFAKLQINNKNILIKFTSIKERERFSHKFVKDYANKQQIFRVLVLLAVYKGETIKKKIAKLTFKKGILKFDFNEEKIIKISILKIIGLSLNHTKKKLLKIDLLNDDYLMLAFVNQIKVNQFLKILNEIEKKL</sequence>
<feature type="compositionally biased region" description="Basic residues" evidence="1">
    <location>
        <begin position="993"/>
        <end position="1002"/>
    </location>
</feature>